<dbReference type="AlphaFoldDB" id="A0A0R0G3Z3"/>
<dbReference type="PaxDb" id="3847-GLYMA15G02470.2"/>
<dbReference type="EnsemblPlants" id="KRH09977">
    <property type="protein sequence ID" value="KRH09977"/>
    <property type="gene ID" value="GLYMA_15G021600"/>
</dbReference>
<keyword evidence="4" id="KW-1185">Reference proteome</keyword>
<keyword evidence="1" id="KW-1133">Transmembrane helix</keyword>
<reference evidence="2 3" key="1">
    <citation type="journal article" date="2010" name="Nature">
        <title>Genome sequence of the palaeopolyploid soybean.</title>
        <authorList>
            <person name="Schmutz J."/>
            <person name="Cannon S.B."/>
            <person name="Schlueter J."/>
            <person name="Ma J."/>
            <person name="Mitros T."/>
            <person name="Nelson W."/>
            <person name="Hyten D.L."/>
            <person name="Song Q."/>
            <person name="Thelen J.J."/>
            <person name="Cheng J."/>
            <person name="Xu D."/>
            <person name="Hellsten U."/>
            <person name="May G.D."/>
            <person name="Yu Y."/>
            <person name="Sakurai T."/>
            <person name="Umezawa T."/>
            <person name="Bhattacharyya M.K."/>
            <person name="Sandhu D."/>
            <person name="Valliyodan B."/>
            <person name="Lindquist E."/>
            <person name="Peto M."/>
            <person name="Grant D."/>
            <person name="Shu S."/>
            <person name="Goodstein D."/>
            <person name="Barry K."/>
            <person name="Futrell-Griggs M."/>
            <person name="Abernathy B."/>
            <person name="Du J."/>
            <person name="Tian Z."/>
            <person name="Zhu L."/>
            <person name="Gill N."/>
            <person name="Joshi T."/>
            <person name="Libault M."/>
            <person name="Sethuraman A."/>
            <person name="Zhang X.-C."/>
            <person name="Shinozaki K."/>
            <person name="Nguyen H.T."/>
            <person name="Wing R.A."/>
            <person name="Cregan P."/>
            <person name="Specht J."/>
            <person name="Grimwood J."/>
            <person name="Rokhsar D."/>
            <person name="Stacey G."/>
            <person name="Shoemaker R.C."/>
            <person name="Jackson S.A."/>
        </authorList>
    </citation>
    <scope>NUCLEOTIDE SEQUENCE [LARGE SCALE GENOMIC DNA]</scope>
    <source>
        <strain evidence="3">cv. Williams 82</strain>
        <tissue evidence="2">Callus</tissue>
    </source>
</reference>
<dbReference type="PRINTS" id="PR00019">
    <property type="entry name" value="LEURICHRPT"/>
</dbReference>
<dbReference type="Gene3D" id="3.80.10.10">
    <property type="entry name" value="Ribonuclease Inhibitor"/>
    <property type="match status" value="1"/>
</dbReference>
<dbReference type="PANTHER" id="PTHR45631:SF202">
    <property type="entry name" value="SENESCENCE-INDUCED RECEPTOR-LIKE SERINE_THREONINE-PROTEIN KINASE"/>
    <property type="match status" value="1"/>
</dbReference>
<dbReference type="EMBL" id="CM000848">
    <property type="protein sequence ID" value="KRH09977.1"/>
    <property type="molecule type" value="Genomic_DNA"/>
</dbReference>
<protein>
    <recommendedName>
        <fullName evidence="5">Leucine-rich repeat-containing N-terminal plant-type domain-containing protein</fullName>
    </recommendedName>
</protein>
<evidence type="ECO:0000313" key="2">
    <source>
        <dbReference type="EMBL" id="KRH09977.1"/>
    </source>
</evidence>
<keyword evidence="1" id="KW-0812">Transmembrane</keyword>
<dbReference type="SMR" id="A0A0R0G3Z3"/>
<organism evidence="2">
    <name type="scientific">Glycine max</name>
    <name type="common">Soybean</name>
    <name type="synonym">Glycine hispida</name>
    <dbReference type="NCBI Taxonomy" id="3847"/>
    <lineage>
        <taxon>Eukaryota</taxon>
        <taxon>Viridiplantae</taxon>
        <taxon>Streptophyta</taxon>
        <taxon>Embryophyta</taxon>
        <taxon>Tracheophyta</taxon>
        <taxon>Spermatophyta</taxon>
        <taxon>Magnoliopsida</taxon>
        <taxon>eudicotyledons</taxon>
        <taxon>Gunneridae</taxon>
        <taxon>Pentapetalae</taxon>
        <taxon>rosids</taxon>
        <taxon>fabids</taxon>
        <taxon>Fabales</taxon>
        <taxon>Fabaceae</taxon>
        <taxon>Papilionoideae</taxon>
        <taxon>50 kb inversion clade</taxon>
        <taxon>NPAAA clade</taxon>
        <taxon>indigoferoid/millettioid clade</taxon>
        <taxon>Phaseoleae</taxon>
        <taxon>Glycine</taxon>
        <taxon>Glycine subgen. Soja</taxon>
    </lineage>
</organism>
<dbReference type="Proteomes" id="UP000008827">
    <property type="component" value="Chromosome 15"/>
</dbReference>
<dbReference type="PANTHER" id="PTHR45631">
    <property type="entry name" value="OS07G0107800 PROTEIN-RELATED"/>
    <property type="match status" value="1"/>
</dbReference>
<accession>A0A0R0G3Z3</accession>
<feature type="transmembrane region" description="Helical" evidence="1">
    <location>
        <begin position="83"/>
        <end position="103"/>
    </location>
</feature>
<evidence type="ECO:0008006" key="5">
    <source>
        <dbReference type="Google" id="ProtNLM"/>
    </source>
</evidence>
<reference evidence="2" key="3">
    <citation type="submission" date="2018-07" db="EMBL/GenBank/DDBJ databases">
        <title>WGS assembly of Glycine max.</title>
        <authorList>
            <person name="Schmutz J."/>
            <person name="Cannon S."/>
            <person name="Schlueter J."/>
            <person name="Ma J."/>
            <person name="Mitros T."/>
            <person name="Nelson W."/>
            <person name="Hyten D."/>
            <person name="Song Q."/>
            <person name="Thelen J."/>
            <person name="Cheng J."/>
            <person name="Xu D."/>
            <person name="Hellsten U."/>
            <person name="May G."/>
            <person name="Yu Y."/>
            <person name="Sakurai T."/>
            <person name="Umezawa T."/>
            <person name="Bhattacharyya M."/>
            <person name="Sandhu D."/>
            <person name="Valliyodan B."/>
            <person name="Lindquist E."/>
            <person name="Peto M."/>
            <person name="Grant D."/>
            <person name="Shu S."/>
            <person name="Goodstein D."/>
            <person name="Barry K."/>
            <person name="Futrell-Griggs M."/>
            <person name="Abernathy B."/>
            <person name="Du J."/>
            <person name="Tian Z."/>
            <person name="Zhu L."/>
            <person name="Gill N."/>
            <person name="Joshi T."/>
            <person name="Libault M."/>
            <person name="Sethuraman A."/>
            <person name="Zhang X."/>
            <person name="Shinozaki K."/>
            <person name="Nguyen H."/>
            <person name="Wing R."/>
            <person name="Cregan P."/>
            <person name="Specht J."/>
            <person name="Grimwood J."/>
            <person name="Rokhsar D."/>
            <person name="Stacey G."/>
            <person name="Shoemaker R."/>
            <person name="Jackson S."/>
        </authorList>
    </citation>
    <scope>NUCLEOTIDE SEQUENCE</scope>
    <source>
        <tissue evidence="2">Callus</tissue>
    </source>
</reference>
<proteinExistence type="predicted"/>
<evidence type="ECO:0000256" key="1">
    <source>
        <dbReference type="SAM" id="Phobius"/>
    </source>
</evidence>
<sequence length="137" mass="14880">MLEKLDLSNNSLNGEVPDFLSQLQYLKILNLENNNLSGSIPSTLVEKSKEGSLSLSVGQNPYLCESGQCNFEKKQKNIVTAPIVASISGVLILFVAVAILWTLKRRKSKGCPVSNSNSRESFSFVGLTAVFITVDGK</sequence>
<dbReference type="SUPFAM" id="SSF52058">
    <property type="entry name" value="L domain-like"/>
    <property type="match status" value="1"/>
</dbReference>
<dbReference type="OMA" id="ECILHHR"/>
<name>A0A0R0G3Z3_SOYBN</name>
<reference evidence="3" key="2">
    <citation type="submission" date="2018-02" db="UniProtKB">
        <authorList>
            <consortium name="EnsemblPlants"/>
        </authorList>
    </citation>
    <scope>IDENTIFICATION</scope>
    <source>
        <strain evidence="3">Williams 82</strain>
    </source>
</reference>
<dbReference type="InterPro" id="IPR001611">
    <property type="entry name" value="Leu-rich_rpt"/>
</dbReference>
<dbReference type="Gramene" id="KRH09977">
    <property type="protein sequence ID" value="KRH09977"/>
    <property type="gene ID" value="GLYMA_15G021600"/>
</dbReference>
<dbReference type="OrthoDB" id="1431980at2759"/>
<keyword evidence="1" id="KW-0472">Membrane</keyword>
<evidence type="ECO:0000313" key="4">
    <source>
        <dbReference type="Proteomes" id="UP000008827"/>
    </source>
</evidence>
<gene>
    <name evidence="2" type="ORF">GLYMA_15G021600</name>
</gene>
<evidence type="ECO:0000313" key="3">
    <source>
        <dbReference type="EnsemblPlants" id="KRH09977"/>
    </source>
</evidence>
<dbReference type="InterPro" id="IPR032675">
    <property type="entry name" value="LRR_dom_sf"/>
</dbReference>
<dbReference type="InParanoid" id="A0A0R0G3Z3"/>
<dbReference type="Pfam" id="PF00560">
    <property type="entry name" value="LRR_1"/>
    <property type="match status" value="2"/>
</dbReference>